<evidence type="ECO:0000313" key="4">
    <source>
        <dbReference type="Proteomes" id="UP000263014"/>
    </source>
</evidence>
<dbReference type="NCBIfam" id="TIGR01439">
    <property type="entry name" value="lp_hng_hel_AbrB"/>
    <property type="match status" value="1"/>
</dbReference>
<dbReference type="Pfam" id="PF04014">
    <property type="entry name" value="MazE_antitoxin"/>
    <property type="match status" value="1"/>
</dbReference>
<dbReference type="Proteomes" id="UP000263014">
    <property type="component" value="Unassembled WGS sequence"/>
</dbReference>
<dbReference type="InterPro" id="IPR007159">
    <property type="entry name" value="SpoVT-AbrB_dom"/>
</dbReference>
<dbReference type="GO" id="GO:0003677">
    <property type="term" value="F:DNA binding"/>
    <property type="evidence" value="ECO:0007669"/>
    <property type="project" value="UniProtKB-UniRule"/>
</dbReference>
<name>A0A374NYE0_9FIRM</name>
<dbReference type="Gene3D" id="2.10.260.10">
    <property type="match status" value="1"/>
</dbReference>
<dbReference type="PANTHER" id="PTHR36432">
    <property type="match status" value="1"/>
</dbReference>
<evidence type="ECO:0000256" key="1">
    <source>
        <dbReference type="PROSITE-ProRule" id="PRU01076"/>
    </source>
</evidence>
<dbReference type="PROSITE" id="PS51740">
    <property type="entry name" value="SPOVT_ABRB"/>
    <property type="match status" value="1"/>
</dbReference>
<protein>
    <submittedName>
        <fullName evidence="3">AbrB/MazE/SpoVT family DNA-binding domain-containing protein</fullName>
    </submittedName>
</protein>
<organism evidence="3 4">
    <name type="scientific">Hungatella hathewayi</name>
    <dbReference type="NCBI Taxonomy" id="154046"/>
    <lineage>
        <taxon>Bacteria</taxon>
        <taxon>Bacillati</taxon>
        <taxon>Bacillota</taxon>
        <taxon>Clostridia</taxon>
        <taxon>Lachnospirales</taxon>
        <taxon>Lachnospiraceae</taxon>
        <taxon>Hungatella</taxon>
    </lineage>
</organism>
<dbReference type="SUPFAM" id="SSF89447">
    <property type="entry name" value="AbrB/MazE/MraZ-like"/>
    <property type="match status" value="1"/>
</dbReference>
<dbReference type="SMART" id="SM00966">
    <property type="entry name" value="SpoVT_AbrB"/>
    <property type="match status" value="1"/>
</dbReference>
<accession>A0A374NYE0</accession>
<evidence type="ECO:0000259" key="2">
    <source>
        <dbReference type="PROSITE" id="PS51740"/>
    </source>
</evidence>
<dbReference type="EMBL" id="QSON01000033">
    <property type="protein sequence ID" value="RGI95238.1"/>
    <property type="molecule type" value="Genomic_DNA"/>
</dbReference>
<dbReference type="InterPro" id="IPR037914">
    <property type="entry name" value="SpoVT-AbrB_sf"/>
</dbReference>
<dbReference type="Gene3D" id="3.30.450.40">
    <property type="match status" value="1"/>
</dbReference>
<proteinExistence type="predicted"/>
<feature type="domain" description="SpoVT-AbrB" evidence="2">
    <location>
        <begin position="21"/>
        <end position="66"/>
    </location>
</feature>
<dbReference type="PANTHER" id="PTHR36432:SF1">
    <property type="entry name" value="STAGE V SPORULATION PROTEIN T"/>
    <property type="match status" value="1"/>
</dbReference>
<reference evidence="3 4" key="1">
    <citation type="submission" date="2018-08" db="EMBL/GenBank/DDBJ databases">
        <title>A genome reference for cultivated species of the human gut microbiota.</title>
        <authorList>
            <person name="Zou Y."/>
            <person name="Xue W."/>
            <person name="Luo G."/>
        </authorList>
    </citation>
    <scope>NUCLEOTIDE SEQUENCE [LARGE SCALE GENOMIC DNA]</scope>
    <source>
        <strain evidence="3 4">TM09-12</strain>
    </source>
</reference>
<dbReference type="AlphaFoldDB" id="A0A374NYE0"/>
<dbReference type="InterPro" id="IPR052731">
    <property type="entry name" value="B_subtilis_Trans_State_Reg"/>
</dbReference>
<sequence>MPATRILFFIPGKDLILMRTGIVRRIDDLGRIVLPKELRRTLGISEGDPLEIGIEGRRIVLEKYSSLSNLEGLSGLYLETLYQVCGGILAICNKENVLAAKGCSISTTASIDAAVKEKIKQSETWFCSQSDQLSVFPSGSYPIRVLIPIGPGEGRPMEGAVLLLDNGKPYTDQQISFASYTAILISRLLKNIEE</sequence>
<comment type="caution">
    <text evidence="3">The sequence shown here is derived from an EMBL/GenBank/DDBJ whole genome shotgun (WGS) entry which is preliminary data.</text>
</comment>
<keyword evidence="1 3" id="KW-0238">DNA-binding</keyword>
<gene>
    <name evidence="3" type="ORF">DXD79_32480</name>
</gene>
<dbReference type="InterPro" id="IPR029016">
    <property type="entry name" value="GAF-like_dom_sf"/>
</dbReference>
<evidence type="ECO:0000313" key="3">
    <source>
        <dbReference type="EMBL" id="RGI95238.1"/>
    </source>
</evidence>